<evidence type="ECO:0000313" key="8">
    <source>
        <dbReference type="EMBL" id="GAA4415030.1"/>
    </source>
</evidence>
<dbReference type="PROSITE" id="PS50005">
    <property type="entry name" value="TPR"/>
    <property type="match status" value="1"/>
</dbReference>
<dbReference type="Gene3D" id="3.40.50.10070">
    <property type="entry name" value="TolB, N-terminal domain"/>
    <property type="match status" value="1"/>
</dbReference>
<accession>A0ABP8KS63</accession>
<dbReference type="PROSITE" id="PS01124">
    <property type="entry name" value="HTH_ARAC_FAMILY_2"/>
    <property type="match status" value="1"/>
</dbReference>
<keyword evidence="1" id="KW-0805">Transcription regulation</keyword>
<dbReference type="InterPro" id="IPR018060">
    <property type="entry name" value="HTH_AraC"/>
</dbReference>
<evidence type="ECO:0000256" key="3">
    <source>
        <dbReference type="ARBA" id="ARBA00023163"/>
    </source>
</evidence>
<dbReference type="EMBL" id="BAABHB010000012">
    <property type="protein sequence ID" value="GAA4415030.1"/>
    <property type="molecule type" value="Genomic_DNA"/>
</dbReference>
<sequence length="657" mass="73450">MISADQDFIIRLTEYVEANLEDSALSVDTLCRQMGVSRTQLHRLVKEQTDLSTTHFIRKIRLDQAYRLLTTTDLRIAEVGDRVGIGNPQNFSKYFTQQFGVSPSALRRNRPESDLEIPASPELTTDPEPVGNVPIESEMPEPTIQAPELLTKPAPPVGPPSAHQAISRRFWWVGLTLLAILVGWLGSQFLLQPPADGSPTRSGNSIAVLPFRNMGPSDTDYLVDGIMDDLHTELSLVDGLKVIARTSSDQYKGAKKTVWQIGDELQVAHLLKGSVLKNGDQLQVKLELLRTRDDIRLWSKTYEGTYNDLFRITSRMNQEVLQQLSRAALGQPTNRTVPRRHTTSLAAYNALLQGRQLLATRAEAKIRAGIVKLDEALTYDPNFAEAYAYKASACELLGNLGYTTNPAIYRQGLQYAQQAIRLDSTNSMAYGALGSLYGDLYQWTLADAAFRQALLYNPNDAQANYWYSLLLRALGRPAEAIPYSTRALELDPLMPVIVAGHVINCAYAGRFDLAEQCLNTSKPLFNDSFLFHFSQGICAMIKGDYPLGETTMRHAIQLNPQYTNHVPSLLYCAARQGKTDDARAYLAATPDTPARNLYLKAVVYAGLNDRANCLRSLKQAADEGYIYKDLLLFPPFRPYHREPVFQDILRRYGLPVR</sequence>
<dbReference type="Gene3D" id="1.25.40.10">
    <property type="entry name" value="Tetratricopeptide repeat domain"/>
    <property type="match status" value="3"/>
</dbReference>
<dbReference type="SUPFAM" id="SSF46689">
    <property type="entry name" value="Homeodomain-like"/>
    <property type="match status" value="1"/>
</dbReference>
<feature type="region of interest" description="Disordered" evidence="5">
    <location>
        <begin position="104"/>
        <end position="131"/>
    </location>
</feature>
<dbReference type="SMART" id="SM00028">
    <property type="entry name" value="TPR"/>
    <property type="match status" value="4"/>
</dbReference>
<evidence type="ECO:0000256" key="2">
    <source>
        <dbReference type="ARBA" id="ARBA00023125"/>
    </source>
</evidence>
<keyword evidence="6" id="KW-1133">Transmembrane helix</keyword>
<reference evidence="9" key="1">
    <citation type="journal article" date="2019" name="Int. J. Syst. Evol. Microbiol.">
        <title>The Global Catalogue of Microorganisms (GCM) 10K type strain sequencing project: providing services to taxonomists for standard genome sequencing and annotation.</title>
        <authorList>
            <consortium name="The Broad Institute Genomics Platform"/>
            <consortium name="The Broad Institute Genome Sequencing Center for Infectious Disease"/>
            <person name="Wu L."/>
            <person name="Ma J."/>
        </authorList>
    </citation>
    <scope>NUCLEOTIDE SEQUENCE [LARGE SCALE GENOMIC DNA]</scope>
    <source>
        <strain evidence="9">JCM 17925</strain>
    </source>
</reference>
<feature type="transmembrane region" description="Helical" evidence="6">
    <location>
        <begin position="170"/>
        <end position="191"/>
    </location>
</feature>
<gene>
    <name evidence="8" type="ORF">GCM10023187_45170</name>
</gene>
<keyword evidence="6" id="KW-0472">Membrane</keyword>
<evidence type="ECO:0000259" key="7">
    <source>
        <dbReference type="PROSITE" id="PS01124"/>
    </source>
</evidence>
<dbReference type="PANTHER" id="PTHR43280">
    <property type="entry name" value="ARAC-FAMILY TRANSCRIPTIONAL REGULATOR"/>
    <property type="match status" value="1"/>
</dbReference>
<dbReference type="InterPro" id="IPR019734">
    <property type="entry name" value="TPR_rpt"/>
</dbReference>
<evidence type="ECO:0000256" key="6">
    <source>
        <dbReference type="SAM" id="Phobius"/>
    </source>
</evidence>
<dbReference type="RefSeq" id="WP_345270301.1">
    <property type="nucleotide sequence ID" value="NZ_BAABHB010000012.1"/>
</dbReference>
<dbReference type="Pfam" id="PF12833">
    <property type="entry name" value="HTH_18"/>
    <property type="match status" value="1"/>
</dbReference>
<dbReference type="Proteomes" id="UP001500936">
    <property type="component" value="Unassembled WGS sequence"/>
</dbReference>
<evidence type="ECO:0000256" key="4">
    <source>
        <dbReference type="PROSITE-ProRule" id="PRU00339"/>
    </source>
</evidence>
<name>A0ABP8KS63_9BACT</name>
<dbReference type="InterPro" id="IPR009057">
    <property type="entry name" value="Homeodomain-like_sf"/>
</dbReference>
<evidence type="ECO:0000313" key="9">
    <source>
        <dbReference type="Proteomes" id="UP001500936"/>
    </source>
</evidence>
<dbReference type="SUPFAM" id="SSF48452">
    <property type="entry name" value="TPR-like"/>
    <property type="match status" value="2"/>
</dbReference>
<dbReference type="PANTHER" id="PTHR43280:SF2">
    <property type="entry name" value="HTH-TYPE TRANSCRIPTIONAL REGULATOR EXSA"/>
    <property type="match status" value="1"/>
</dbReference>
<keyword evidence="4" id="KW-0802">TPR repeat</keyword>
<keyword evidence="2" id="KW-0238">DNA-binding</keyword>
<evidence type="ECO:0000256" key="1">
    <source>
        <dbReference type="ARBA" id="ARBA00023015"/>
    </source>
</evidence>
<dbReference type="Gene3D" id="1.10.10.60">
    <property type="entry name" value="Homeodomain-like"/>
    <property type="match status" value="1"/>
</dbReference>
<keyword evidence="3" id="KW-0804">Transcription</keyword>
<organism evidence="8 9">
    <name type="scientific">Nibrella viscosa</name>
    <dbReference type="NCBI Taxonomy" id="1084524"/>
    <lineage>
        <taxon>Bacteria</taxon>
        <taxon>Pseudomonadati</taxon>
        <taxon>Bacteroidota</taxon>
        <taxon>Cytophagia</taxon>
        <taxon>Cytophagales</taxon>
        <taxon>Spirosomataceae</taxon>
        <taxon>Nibrella</taxon>
    </lineage>
</organism>
<comment type="caution">
    <text evidence="8">The sequence shown here is derived from an EMBL/GenBank/DDBJ whole genome shotgun (WGS) entry which is preliminary data.</text>
</comment>
<dbReference type="Pfam" id="PF13432">
    <property type="entry name" value="TPR_16"/>
    <property type="match status" value="1"/>
</dbReference>
<dbReference type="InterPro" id="IPR011990">
    <property type="entry name" value="TPR-like_helical_dom_sf"/>
</dbReference>
<dbReference type="SMART" id="SM00342">
    <property type="entry name" value="HTH_ARAC"/>
    <property type="match status" value="1"/>
</dbReference>
<keyword evidence="6" id="KW-0812">Transmembrane</keyword>
<feature type="domain" description="HTH araC/xylS-type" evidence="7">
    <location>
        <begin position="10"/>
        <end position="109"/>
    </location>
</feature>
<protein>
    <recommendedName>
        <fullName evidence="7">HTH araC/xylS-type domain-containing protein</fullName>
    </recommendedName>
</protein>
<feature type="repeat" description="TPR" evidence="4">
    <location>
        <begin position="427"/>
        <end position="460"/>
    </location>
</feature>
<proteinExistence type="predicted"/>
<evidence type="ECO:0000256" key="5">
    <source>
        <dbReference type="SAM" id="MobiDB-lite"/>
    </source>
</evidence>
<keyword evidence="9" id="KW-1185">Reference proteome</keyword>